<dbReference type="Gene3D" id="1.10.390.10">
    <property type="entry name" value="Neutral Protease Domain 2"/>
    <property type="match status" value="1"/>
</dbReference>
<dbReference type="PANTHER" id="PTHR11533:SF299">
    <property type="entry name" value="AMINOPEPTIDASE"/>
    <property type="match status" value="1"/>
</dbReference>
<dbReference type="InterPro" id="IPR014782">
    <property type="entry name" value="Peptidase_M1_dom"/>
</dbReference>
<name>A0A368GSX0_ANCCA</name>
<dbReference type="OrthoDB" id="6337587at2759"/>
<dbReference type="AlphaFoldDB" id="A0A368GSX0"/>
<sequence length="136" mass="15562">MMIMRLGKWFGNIVTLKSWEELWLNEGFANYFEQTKLYNRVGDSLKMHDEYAIMSFEAALERDSFSSTRPLSAIMNTSSEVLEAFDTISYDKGSAIIGMTASMIGEQHFRKALNVSHLQFLITMDKTLTPEGIPIY</sequence>
<evidence type="ECO:0000259" key="1">
    <source>
        <dbReference type="Pfam" id="PF01433"/>
    </source>
</evidence>
<accession>A0A368GSX0</accession>
<dbReference type="GO" id="GO:0005615">
    <property type="term" value="C:extracellular space"/>
    <property type="evidence" value="ECO:0007669"/>
    <property type="project" value="TreeGrafter"/>
</dbReference>
<dbReference type="GO" id="GO:0016020">
    <property type="term" value="C:membrane"/>
    <property type="evidence" value="ECO:0007669"/>
    <property type="project" value="TreeGrafter"/>
</dbReference>
<dbReference type="EMBL" id="JOJR01000062">
    <property type="protein sequence ID" value="RCN47482.1"/>
    <property type="molecule type" value="Genomic_DNA"/>
</dbReference>
<evidence type="ECO:0000313" key="3">
    <source>
        <dbReference type="Proteomes" id="UP000252519"/>
    </source>
</evidence>
<dbReference type="STRING" id="29170.A0A368GSX0"/>
<dbReference type="Pfam" id="PF01433">
    <property type="entry name" value="Peptidase_M1"/>
    <property type="match status" value="1"/>
</dbReference>
<gene>
    <name evidence="2" type="ORF">ANCCAN_06513</name>
</gene>
<comment type="caution">
    <text evidence="2">The sequence shown here is derived from an EMBL/GenBank/DDBJ whole genome shotgun (WGS) entry which is preliminary data.</text>
</comment>
<dbReference type="GO" id="GO:0006508">
    <property type="term" value="P:proteolysis"/>
    <property type="evidence" value="ECO:0007669"/>
    <property type="project" value="TreeGrafter"/>
</dbReference>
<keyword evidence="3" id="KW-1185">Reference proteome</keyword>
<feature type="domain" description="Peptidase M1 membrane alanine aminopeptidase" evidence="1">
    <location>
        <begin position="8"/>
        <end position="114"/>
    </location>
</feature>
<dbReference type="GO" id="GO:0008270">
    <property type="term" value="F:zinc ion binding"/>
    <property type="evidence" value="ECO:0007669"/>
    <property type="project" value="InterPro"/>
</dbReference>
<dbReference type="GO" id="GO:0070006">
    <property type="term" value="F:metalloaminopeptidase activity"/>
    <property type="evidence" value="ECO:0007669"/>
    <property type="project" value="TreeGrafter"/>
</dbReference>
<organism evidence="2 3">
    <name type="scientific">Ancylostoma caninum</name>
    <name type="common">Dog hookworm</name>
    <dbReference type="NCBI Taxonomy" id="29170"/>
    <lineage>
        <taxon>Eukaryota</taxon>
        <taxon>Metazoa</taxon>
        <taxon>Ecdysozoa</taxon>
        <taxon>Nematoda</taxon>
        <taxon>Chromadorea</taxon>
        <taxon>Rhabditida</taxon>
        <taxon>Rhabditina</taxon>
        <taxon>Rhabditomorpha</taxon>
        <taxon>Strongyloidea</taxon>
        <taxon>Ancylostomatidae</taxon>
        <taxon>Ancylostomatinae</taxon>
        <taxon>Ancylostoma</taxon>
    </lineage>
</organism>
<evidence type="ECO:0000313" key="2">
    <source>
        <dbReference type="EMBL" id="RCN47482.1"/>
    </source>
</evidence>
<dbReference type="GO" id="GO:0043171">
    <property type="term" value="P:peptide catabolic process"/>
    <property type="evidence" value="ECO:0007669"/>
    <property type="project" value="TreeGrafter"/>
</dbReference>
<proteinExistence type="predicted"/>
<dbReference type="InterPro" id="IPR027268">
    <property type="entry name" value="Peptidase_M4/M1_CTD_sf"/>
</dbReference>
<dbReference type="GO" id="GO:0042277">
    <property type="term" value="F:peptide binding"/>
    <property type="evidence" value="ECO:0007669"/>
    <property type="project" value="TreeGrafter"/>
</dbReference>
<dbReference type="Proteomes" id="UP000252519">
    <property type="component" value="Unassembled WGS sequence"/>
</dbReference>
<dbReference type="InterPro" id="IPR050344">
    <property type="entry name" value="Peptidase_M1_aminopeptidases"/>
</dbReference>
<protein>
    <recommendedName>
        <fullName evidence="1">Peptidase M1 membrane alanine aminopeptidase domain-containing protein</fullName>
    </recommendedName>
</protein>
<dbReference type="PANTHER" id="PTHR11533">
    <property type="entry name" value="PROTEASE M1 ZINC METALLOPROTEASE"/>
    <property type="match status" value="1"/>
</dbReference>
<dbReference type="GO" id="GO:0005737">
    <property type="term" value="C:cytoplasm"/>
    <property type="evidence" value="ECO:0007669"/>
    <property type="project" value="TreeGrafter"/>
</dbReference>
<reference evidence="2 3" key="1">
    <citation type="submission" date="2014-10" db="EMBL/GenBank/DDBJ databases">
        <title>Draft genome of the hookworm Ancylostoma caninum.</title>
        <authorList>
            <person name="Mitreva M."/>
        </authorList>
    </citation>
    <scope>NUCLEOTIDE SEQUENCE [LARGE SCALE GENOMIC DNA]</scope>
    <source>
        <strain evidence="2 3">Baltimore</strain>
    </source>
</reference>
<dbReference type="SUPFAM" id="SSF55486">
    <property type="entry name" value="Metalloproteases ('zincins'), catalytic domain"/>
    <property type="match status" value="1"/>
</dbReference>